<feature type="compositionally biased region" description="Basic and acidic residues" evidence="5">
    <location>
        <begin position="292"/>
        <end position="301"/>
    </location>
</feature>
<keyword evidence="3" id="KW-0862">Zinc</keyword>
<organism evidence="7 8">
    <name type="scientific">Panicum hallii var. hallii</name>
    <dbReference type="NCBI Taxonomy" id="1504633"/>
    <lineage>
        <taxon>Eukaryota</taxon>
        <taxon>Viridiplantae</taxon>
        <taxon>Streptophyta</taxon>
        <taxon>Embryophyta</taxon>
        <taxon>Tracheophyta</taxon>
        <taxon>Spermatophyta</taxon>
        <taxon>Magnoliopsida</taxon>
        <taxon>Liliopsida</taxon>
        <taxon>Poales</taxon>
        <taxon>Poaceae</taxon>
        <taxon>PACMAD clade</taxon>
        <taxon>Panicoideae</taxon>
        <taxon>Panicodae</taxon>
        <taxon>Paniceae</taxon>
        <taxon>Panicinae</taxon>
        <taxon>Panicum</taxon>
        <taxon>Panicum sect. Panicum</taxon>
    </lineage>
</organism>
<dbReference type="STRING" id="1504633.A0A2T7DVE3"/>
<evidence type="ECO:0000256" key="1">
    <source>
        <dbReference type="ARBA" id="ARBA00022723"/>
    </source>
</evidence>
<dbReference type="PANTHER" id="PTHR47718:SF2">
    <property type="entry name" value="PROTEIN FAR1-RELATED SEQUENCE 5-LIKE"/>
    <property type="match status" value="1"/>
</dbReference>
<dbReference type="InterPro" id="IPR007527">
    <property type="entry name" value="Znf_SWIM"/>
</dbReference>
<evidence type="ECO:0000256" key="3">
    <source>
        <dbReference type="ARBA" id="ARBA00022833"/>
    </source>
</evidence>
<dbReference type="InterPro" id="IPR006564">
    <property type="entry name" value="Znf_PMZ"/>
</dbReference>
<evidence type="ECO:0000313" key="7">
    <source>
        <dbReference type="EMBL" id="PUZ59538.1"/>
    </source>
</evidence>
<protein>
    <recommendedName>
        <fullName evidence="6">SWIM-type domain-containing protein</fullName>
    </recommendedName>
</protein>
<keyword evidence="1" id="KW-0479">Metal-binding</keyword>
<gene>
    <name evidence="7" type="ORF">GQ55_4G050500</name>
</gene>
<evidence type="ECO:0000313" key="8">
    <source>
        <dbReference type="Proteomes" id="UP000244336"/>
    </source>
</evidence>
<keyword evidence="8" id="KW-1185">Reference proteome</keyword>
<evidence type="ECO:0000256" key="2">
    <source>
        <dbReference type="ARBA" id="ARBA00022771"/>
    </source>
</evidence>
<dbReference type="PANTHER" id="PTHR47718">
    <property type="entry name" value="OS01G0519700 PROTEIN"/>
    <property type="match status" value="1"/>
</dbReference>
<reference evidence="7 8" key="1">
    <citation type="submission" date="2018-04" db="EMBL/GenBank/DDBJ databases">
        <title>WGS assembly of Panicum hallii var. hallii HAL2.</title>
        <authorList>
            <person name="Lovell J."/>
            <person name="Jenkins J."/>
            <person name="Lowry D."/>
            <person name="Mamidi S."/>
            <person name="Sreedasyam A."/>
            <person name="Weng X."/>
            <person name="Barry K."/>
            <person name="Bonette J."/>
            <person name="Campitelli B."/>
            <person name="Daum C."/>
            <person name="Gordon S."/>
            <person name="Gould B."/>
            <person name="Lipzen A."/>
            <person name="MacQueen A."/>
            <person name="Palacio-Mejia J."/>
            <person name="Plott C."/>
            <person name="Shakirov E."/>
            <person name="Shu S."/>
            <person name="Yoshinaga Y."/>
            <person name="Zane M."/>
            <person name="Rokhsar D."/>
            <person name="Grimwood J."/>
            <person name="Schmutz J."/>
            <person name="Juenger T."/>
        </authorList>
    </citation>
    <scope>NUCLEOTIDE SEQUENCE [LARGE SCALE GENOMIC DNA]</scope>
    <source>
        <strain evidence="8">cv. HAL2</strain>
    </source>
</reference>
<keyword evidence="2 4" id="KW-0863">Zinc-finger</keyword>
<evidence type="ECO:0000259" key="6">
    <source>
        <dbReference type="PROSITE" id="PS50966"/>
    </source>
</evidence>
<dbReference type="Pfam" id="PF04434">
    <property type="entry name" value="SWIM"/>
    <property type="match status" value="1"/>
</dbReference>
<feature type="domain" description="SWIM-type" evidence="6">
    <location>
        <begin position="148"/>
        <end position="201"/>
    </location>
</feature>
<sequence>MYGYEDKAAFQEAFDNMRSKVHKQTWLDSIYKVKEKWAECYMRYVFSLGVRSTQQSESFNNSLKNHLKSDFDIIRFLKHFERTEQEKRGKEVDSGFESRKKIPRRQMCTPMLVQASQVYTPVIFEAFQSEYERSMAACVRVLDEDNKYAVAIGKLHGDLSFEEERIVFGDPLNQKAACSCGMFNRTGILCAHGLKVLDLMNIKILPAHYILKRWTREARNGSIQDRQGRHVIENPKRETQLRYKFLSHKFHNSADKASNYSECCVLLENALDCLSAQLEEKLNVSTSSMNEPCKDQEKIDPHGGGGGGERKAAKSAVPTKKGAKKQKKNDNVQPQEEVDNYGSSKGPIVEHQEYNAIASFTQILTAPTYAADSLLDQNLF</sequence>
<feature type="region of interest" description="Disordered" evidence="5">
    <location>
        <begin position="285"/>
        <end position="346"/>
    </location>
</feature>
<evidence type="ECO:0000256" key="4">
    <source>
        <dbReference type="PROSITE-ProRule" id="PRU00325"/>
    </source>
</evidence>
<dbReference type="AlphaFoldDB" id="A0A2T7DVE3"/>
<dbReference type="Gramene" id="PUZ59538">
    <property type="protein sequence ID" value="PUZ59538"/>
    <property type="gene ID" value="GQ55_4G050500"/>
</dbReference>
<dbReference type="PROSITE" id="PS50966">
    <property type="entry name" value="ZF_SWIM"/>
    <property type="match status" value="1"/>
</dbReference>
<dbReference type="GO" id="GO:0008270">
    <property type="term" value="F:zinc ion binding"/>
    <property type="evidence" value="ECO:0007669"/>
    <property type="project" value="UniProtKB-KW"/>
</dbReference>
<proteinExistence type="predicted"/>
<name>A0A2T7DVE3_9POAL</name>
<accession>A0A2T7DVE3</accession>
<dbReference type="EMBL" id="CM009752">
    <property type="protein sequence ID" value="PUZ59538.1"/>
    <property type="molecule type" value="Genomic_DNA"/>
</dbReference>
<dbReference type="SMART" id="SM00575">
    <property type="entry name" value="ZnF_PMZ"/>
    <property type="match status" value="1"/>
</dbReference>
<dbReference type="Proteomes" id="UP000244336">
    <property type="component" value="Chromosome 4"/>
</dbReference>
<dbReference type="OrthoDB" id="1661634at2759"/>
<evidence type="ECO:0000256" key="5">
    <source>
        <dbReference type="SAM" id="MobiDB-lite"/>
    </source>
</evidence>